<evidence type="ECO:0000313" key="3">
    <source>
        <dbReference type="EMBL" id="OIV39263.1"/>
    </source>
</evidence>
<evidence type="ECO:0000256" key="2">
    <source>
        <dbReference type="SAM" id="SignalP"/>
    </source>
</evidence>
<evidence type="ECO:0008006" key="5">
    <source>
        <dbReference type="Google" id="ProtNLM"/>
    </source>
</evidence>
<keyword evidence="4" id="KW-1185">Reference proteome</keyword>
<dbReference type="EMBL" id="MLCF01000004">
    <property type="protein sequence ID" value="OIV39263.1"/>
    <property type="molecule type" value="Genomic_DNA"/>
</dbReference>
<feature type="signal peptide" evidence="2">
    <location>
        <begin position="1"/>
        <end position="34"/>
    </location>
</feature>
<dbReference type="AlphaFoldDB" id="A0A1J7BKR3"/>
<dbReference type="OrthoDB" id="275368at2"/>
<organism evidence="3 4">
    <name type="scientific">Mangrovactinospora gilvigrisea</name>
    <dbReference type="NCBI Taxonomy" id="1428644"/>
    <lineage>
        <taxon>Bacteria</taxon>
        <taxon>Bacillati</taxon>
        <taxon>Actinomycetota</taxon>
        <taxon>Actinomycetes</taxon>
        <taxon>Kitasatosporales</taxon>
        <taxon>Streptomycetaceae</taxon>
        <taxon>Mangrovactinospora</taxon>
    </lineage>
</organism>
<dbReference type="Pfam" id="PF10092">
    <property type="entry name" value="DUF2330"/>
    <property type="match status" value="1"/>
</dbReference>
<reference evidence="3 4" key="1">
    <citation type="submission" date="2016-10" db="EMBL/GenBank/DDBJ databases">
        <title>Genome sequence of Streptomyces gilvigriseus MUSC 26.</title>
        <authorList>
            <person name="Lee L.-H."/>
            <person name="Ser H.-L."/>
        </authorList>
    </citation>
    <scope>NUCLEOTIDE SEQUENCE [LARGE SCALE GENOMIC DNA]</scope>
    <source>
        <strain evidence="3 4">MUSC 26</strain>
    </source>
</reference>
<dbReference type="InterPro" id="IPR019283">
    <property type="entry name" value="DUF2330"/>
</dbReference>
<feature type="chain" id="PRO_5009643364" description="DUF2330 domain-containing protein" evidence="2">
    <location>
        <begin position="35"/>
        <end position="370"/>
    </location>
</feature>
<gene>
    <name evidence="3" type="ORF">BIV57_01430</name>
</gene>
<evidence type="ECO:0000256" key="1">
    <source>
        <dbReference type="SAM" id="Phobius"/>
    </source>
</evidence>
<dbReference type="Proteomes" id="UP000243342">
    <property type="component" value="Unassembled WGS sequence"/>
</dbReference>
<evidence type="ECO:0000313" key="4">
    <source>
        <dbReference type="Proteomes" id="UP000243342"/>
    </source>
</evidence>
<keyword evidence="2" id="KW-0732">Signal</keyword>
<keyword evidence="1" id="KW-0472">Membrane</keyword>
<accession>A0A1J7BKR3</accession>
<dbReference type="RefSeq" id="WP_071654837.1">
    <property type="nucleotide sequence ID" value="NZ_MLCF01000004.1"/>
</dbReference>
<sequence>MPRTHRHRLLRAALTLALLTAALVTGGLANPAWACGCGALVPGPGRVISVAQETSAVAWNGRREEIVMELNVNGTAPDAGWIMPTPSTATVSLGDDALFGALQQASEPQYRTRHYFWPRSGADWPFGLGGGDDMASGSAAAAPRPVSVLSRQKLGPFEVTRLAATDSTALQNWLTRNGYSESPRLAQGLKPYVARHWQYVAIRLAPKADGSTLDGGLTPLRIGFASRELIYPMRLSSLASSTQTLRLYLLTPHRMTPGALGGGTATTAFAGRLNASDLPAGTVTAPDRPFLTTLDQVIPQPWRIKDDLHFRQASADTPYRQTIYTDRLLEFAGLPAWFVVLGGAALLGGALAVTVGALYLARRSRRRIRV</sequence>
<protein>
    <recommendedName>
        <fullName evidence="5">DUF2330 domain-containing protein</fullName>
    </recommendedName>
</protein>
<keyword evidence="1" id="KW-0812">Transmembrane</keyword>
<feature type="transmembrane region" description="Helical" evidence="1">
    <location>
        <begin position="336"/>
        <end position="361"/>
    </location>
</feature>
<keyword evidence="1" id="KW-1133">Transmembrane helix</keyword>
<comment type="caution">
    <text evidence="3">The sequence shown here is derived from an EMBL/GenBank/DDBJ whole genome shotgun (WGS) entry which is preliminary data.</text>
</comment>
<dbReference type="STRING" id="1428644.BIV57_01430"/>
<name>A0A1J7BKR3_9ACTN</name>
<proteinExistence type="predicted"/>